<protein>
    <submittedName>
        <fullName evidence="2">Uncharacterized protein</fullName>
    </submittedName>
</protein>
<dbReference type="RefSeq" id="WP_249848823.1">
    <property type="nucleotide sequence ID" value="NZ_JAMGBD010000002.1"/>
</dbReference>
<feature type="signal peptide" evidence="1">
    <location>
        <begin position="1"/>
        <end position="19"/>
    </location>
</feature>
<organism evidence="2 3">
    <name type="scientific">Sphingomonas alba</name>
    <dbReference type="NCBI Taxonomy" id="2908208"/>
    <lineage>
        <taxon>Bacteria</taxon>
        <taxon>Pseudomonadati</taxon>
        <taxon>Pseudomonadota</taxon>
        <taxon>Alphaproteobacteria</taxon>
        <taxon>Sphingomonadales</taxon>
        <taxon>Sphingomonadaceae</taxon>
        <taxon>Sphingomonas</taxon>
    </lineage>
</organism>
<dbReference type="EMBL" id="JAMGBD010000002">
    <property type="protein sequence ID" value="MCL6684411.1"/>
    <property type="molecule type" value="Genomic_DNA"/>
</dbReference>
<proteinExistence type="predicted"/>
<evidence type="ECO:0000313" key="2">
    <source>
        <dbReference type="EMBL" id="MCL6684411.1"/>
    </source>
</evidence>
<evidence type="ECO:0000256" key="1">
    <source>
        <dbReference type="SAM" id="SignalP"/>
    </source>
</evidence>
<keyword evidence="3" id="KW-1185">Reference proteome</keyword>
<accession>A0ABT0RP43</accession>
<keyword evidence="1" id="KW-0732">Signal</keyword>
<evidence type="ECO:0000313" key="3">
    <source>
        <dbReference type="Proteomes" id="UP001165363"/>
    </source>
</evidence>
<sequence>MRLVVLSFAALFVASPLAAKPLTVHMGETWIFAVAHGQPAKARKVDAKIAPSTGEMKVSLSSLMGTTMTIANNSEHDYAYRATLVLAEGKAGPAKSCAVPANGRLAIEHWPQKVAAIRLSDFKPAPAGSLCP</sequence>
<gene>
    <name evidence="2" type="ORF">LZ536_10950</name>
</gene>
<comment type="caution">
    <text evidence="2">The sequence shown here is derived from an EMBL/GenBank/DDBJ whole genome shotgun (WGS) entry which is preliminary data.</text>
</comment>
<feature type="chain" id="PRO_5046860515" evidence="1">
    <location>
        <begin position="20"/>
        <end position="132"/>
    </location>
</feature>
<name>A0ABT0RP43_9SPHN</name>
<dbReference type="Proteomes" id="UP001165363">
    <property type="component" value="Unassembled WGS sequence"/>
</dbReference>
<reference evidence="2" key="1">
    <citation type="submission" date="2022-05" db="EMBL/GenBank/DDBJ databases">
        <authorList>
            <person name="Jo J.-H."/>
            <person name="Im W.-T."/>
        </authorList>
    </citation>
    <scope>NUCLEOTIDE SEQUENCE</scope>
    <source>
        <strain evidence="2">SE158</strain>
    </source>
</reference>